<feature type="transmembrane region" description="Helical" evidence="2">
    <location>
        <begin position="118"/>
        <end position="136"/>
    </location>
</feature>
<feature type="region of interest" description="Disordered" evidence="1">
    <location>
        <begin position="1"/>
        <end position="49"/>
    </location>
</feature>
<protein>
    <submittedName>
        <fullName evidence="3">Unannotated protein</fullName>
    </submittedName>
</protein>
<evidence type="ECO:0000313" key="7">
    <source>
        <dbReference type="EMBL" id="CAB5054699.1"/>
    </source>
</evidence>
<reference evidence="3" key="1">
    <citation type="submission" date="2020-05" db="EMBL/GenBank/DDBJ databases">
        <authorList>
            <person name="Chiriac C."/>
            <person name="Salcher M."/>
            <person name="Ghai R."/>
            <person name="Kavagutti S V."/>
        </authorList>
    </citation>
    <scope>NUCLEOTIDE SEQUENCE</scope>
</reference>
<name>A0A6J6L5V9_9ZZZZ</name>
<evidence type="ECO:0000313" key="4">
    <source>
        <dbReference type="EMBL" id="CAB4745290.1"/>
    </source>
</evidence>
<evidence type="ECO:0000313" key="3">
    <source>
        <dbReference type="EMBL" id="CAB4657151.1"/>
    </source>
</evidence>
<keyword evidence="2" id="KW-0812">Transmembrane</keyword>
<dbReference type="EMBL" id="CAFBMV010000001">
    <property type="protein sequence ID" value="CAB4912642.1"/>
    <property type="molecule type" value="Genomic_DNA"/>
</dbReference>
<dbReference type="InterPro" id="IPR021403">
    <property type="entry name" value="DUF3043"/>
</dbReference>
<feature type="compositionally biased region" description="Basic and acidic residues" evidence="1">
    <location>
        <begin position="7"/>
        <end position="29"/>
    </location>
</feature>
<dbReference type="EMBL" id="CAEZZC010000004">
    <property type="protein sequence ID" value="CAB4745290.1"/>
    <property type="molecule type" value="Genomic_DNA"/>
</dbReference>
<dbReference type="AlphaFoldDB" id="A0A6J6L5V9"/>
<dbReference type="EMBL" id="CAFBQL010000002">
    <property type="protein sequence ID" value="CAB5054699.1"/>
    <property type="molecule type" value="Genomic_DNA"/>
</dbReference>
<dbReference type="EMBL" id="CAFBLE010000002">
    <property type="protein sequence ID" value="CAB4858420.1"/>
    <property type="molecule type" value="Genomic_DNA"/>
</dbReference>
<keyword evidence="2" id="KW-1133">Transmembrane helix</keyword>
<sequence length="183" mass="20892">MSPQNPEKNDDKTPETKGRATPSRKEAQAKRITHSLAPATNREERKKEKLRVRQARGAVRISYMNGDEYALPARDKGPARRFVRNYVDSRRSVAEYLLPLLFIVLIISRITFLQIASILLMYVVFLGAIVEGFLLSRKIKKEVLLRFPESSTKGLGMYGWSRSTQIRRLRAPKPQVKPGDTLP</sequence>
<keyword evidence="2" id="KW-0472">Membrane</keyword>
<accession>A0A6J6L5V9</accession>
<organism evidence="3">
    <name type="scientific">freshwater metagenome</name>
    <dbReference type="NCBI Taxonomy" id="449393"/>
    <lineage>
        <taxon>unclassified sequences</taxon>
        <taxon>metagenomes</taxon>
        <taxon>ecological metagenomes</taxon>
    </lineage>
</organism>
<evidence type="ECO:0000256" key="1">
    <source>
        <dbReference type="SAM" id="MobiDB-lite"/>
    </source>
</evidence>
<gene>
    <name evidence="3" type="ORF">UFOPK2289_00197</name>
    <name evidence="4" type="ORF">UFOPK2822_00463</name>
    <name evidence="5" type="ORF">UFOPK3346_00325</name>
    <name evidence="6" type="ORF">UFOPK3670_00145</name>
    <name evidence="7" type="ORF">UFOPK4308_00352</name>
</gene>
<feature type="transmembrane region" description="Helical" evidence="2">
    <location>
        <begin position="93"/>
        <end position="112"/>
    </location>
</feature>
<evidence type="ECO:0000256" key="2">
    <source>
        <dbReference type="SAM" id="Phobius"/>
    </source>
</evidence>
<proteinExistence type="predicted"/>
<dbReference type="EMBL" id="CAEZWT010000003">
    <property type="protein sequence ID" value="CAB4657151.1"/>
    <property type="molecule type" value="Genomic_DNA"/>
</dbReference>
<evidence type="ECO:0000313" key="5">
    <source>
        <dbReference type="EMBL" id="CAB4858420.1"/>
    </source>
</evidence>
<dbReference type="Pfam" id="PF11241">
    <property type="entry name" value="DUF3043"/>
    <property type="match status" value="1"/>
</dbReference>
<evidence type="ECO:0000313" key="6">
    <source>
        <dbReference type="EMBL" id="CAB4912642.1"/>
    </source>
</evidence>